<evidence type="ECO:0000313" key="6">
    <source>
        <dbReference type="EMBL" id="KAK9986834.1"/>
    </source>
</evidence>
<dbReference type="PANTHER" id="PTHR22872:SF2">
    <property type="entry name" value="INHIBITOR OF BRUTON TYROSINE KINASE"/>
    <property type="match status" value="1"/>
</dbReference>
<dbReference type="SMART" id="SM00248">
    <property type="entry name" value="ANK"/>
    <property type="match status" value="2"/>
</dbReference>
<dbReference type="Pfam" id="PF12796">
    <property type="entry name" value="Ank_2"/>
    <property type="match status" value="1"/>
</dbReference>
<evidence type="ECO:0000256" key="1">
    <source>
        <dbReference type="ARBA" id="ARBA00022737"/>
    </source>
</evidence>
<feature type="compositionally biased region" description="Polar residues" evidence="4">
    <location>
        <begin position="1"/>
        <end position="16"/>
    </location>
</feature>
<dbReference type="SUPFAM" id="SSF50985">
    <property type="entry name" value="RCC1/BLIP-II"/>
    <property type="match status" value="2"/>
</dbReference>
<feature type="repeat" description="ANK" evidence="2">
    <location>
        <begin position="62"/>
        <end position="94"/>
    </location>
</feature>
<dbReference type="InterPro" id="IPR051625">
    <property type="entry name" value="Signaling_Regulatory_Domain"/>
</dbReference>
<feature type="compositionally biased region" description="Basic and acidic residues" evidence="4">
    <location>
        <begin position="953"/>
        <end position="965"/>
    </location>
</feature>
<feature type="region of interest" description="Disordered" evidence="4">
    <location>
        <begin position="759"/>
        <end position="805"/>
    </location>
</feature>
<reference evidence="6 7" key="1">
    <citation type="submission" date="2024-01" db="EMBL/GenBank/DDBJ databases">
        <title>A telomere-to-telomere, gap-free genome of sweet tea (Lithocarpus litseifolius).</title>
        <authorList>
            <person name="Zhou J."/>
        </authorList>
    </citation>
    <scope>NUCLEOTIDE SEQUENCE [LARGE SCALE GENOMIC DNA]</scope>
    <source>
        <strain evidence="6">Zhou-2022a</strain>
        <tissue evidence="6">Leaf</tissue>
    </source>
</reference>
<dbReference type="Proteomes" id="UP001459277">
    <property type="component" value="Unassembled WGS sequence"/>
</dbReference>
<dbReference type="PROSITE" id="PS50297">
    <property type="entry name" value="ANK_REP_REGION"/>
    <property type="match status" value="2"/>
</dbReference>
<feature type="repeat" description="RCC1" evidence="3">
    <location>
        <begin position="316"/>
        <end position="369"/>
    </location>
</feature>
<evidence type="ECO:0000313" key="7">
    <source>
        <dbReference type="Proteomes" id="UP001459277"/>
    </source>
</evidence>
<dbReference type="AlphaFoldDB" id="A0AAW2BPJ9"/>
<dbReference type="EMBL" id="JAZDWU010000011">
    <property type="protein sequence ID" value="KAK9986834.1"/>
    <property type="molecule type" value="Genomic_DNA"/>
</dbReference>
<dbReference type="PROSITE" id="PS50088">
    <property type="entry name" value="ANK_REPEAT"/>
    <property type="match status" value="2"/>
</dbReference>
<evidence type="ECO:0000259" key="5">
    <source>
        <dbReference type="Pfam" id="PF25390"/>
    </source>
</evidence>
<name>A0AAW2BPJ9_9ROSI</name>
<dbReference type="SUPFAM" id="SSF48403">
    <property type="entry name" value="Ankyrin repeat"/>
    <property type="match status" value="1"/>
</dbReference>
<feature type="repeat" description="RCC1" evidence="3">
    <location>
        <begin position="206"/>
        <end position="264"/>
    </location>
</feature>
<keyword evidence="7" id="KW-1185">Reference proteome</keyword>
<feature type="region of interest" description="Disordered" evidence="4">
    <location>
        <begin position="906"/>
        <end position="965"/>
    </location>
</feature>
<dbReference type="InterPro" id="IPR002110">
    <property type="entry name" value="Ankyrin_rpt"/>
</dbReference>
<dbReference type="InterPro" id="IPR058923">
    <property type="entry name" value="RCC1-like_dom"/>
</dbReference>
<dbReference type="Pfam" id="PF25390">
    <property type="entry name" value="WD40_RLD"/>
    <property type="match status" value="1"/>
</dbReference>
<dbReference type="InterPro" id="IPR000408">
    <property type="entry name" value="Reg_chr_condens"/>
</dbReference>
<feature type="repeat" description="RCC1" evidence="3">
    <location>
        <begin position="370"/>
        <end position="425"/>
    </location>
</feature>
<feature type="region of interest" description="Disordered" evidence="4">
    <location>
        <begin position="678"/>
        <end position="702"/>
    </location>
</feature>
<gene>
    <name evidence="6" type="ORF">SO802_031785</name>
</gene>
<feature type="repeat" description="RCC1" evidence="3">
    <location>
        <begin position="154"/>
        <end position="205"/>
    </location>
</feature>
<evidence type="ECO:0000256" key="4">
    <source>
        <dbReference type="SAM" id="MobiDB-lite"/>
    </source>
</evidence>
<proteinExistence type="predicted"/>
<feature type="domain" description="RCC1-like" evidence="5">
    <location>
        <begin position="155"/>
        <end position="376"/>
    </location>
</feature>
<dbReference type="Gene3D" id="2.130.10.30">
    <property type="entry name" value="Regulator of chromosome condensation 1/beta-lactamase-inhibitor protein II"/>
    <property type="match status" value="2"/>
</dbReference>
<dbReference type="Gene3D" id="1.25.40.20">
    <property type="entry name" value="Ankyrin repeat-containing domain"/>
    <property type="match status" value="1"/>
</dbReference>
<organism evidence="6 7">
    <name type="scientific">Lithocarpus litseifolius</name>
    <dbReference type="NCBI Taxonomy" id="425828"/>
    <lineage>
        <taxon>Eukaryota</taxon>
        <taxon>Viridiplantae</taxon>
        <taxon>Streptophyta</taxon>
        <taxon>Embryophyta</taxon>
        <taxon>Tracheophyta</taxon>
        <taxon>Spermatophyta</taxon>
        <taxon>Magnoliopsida</taxon>
        <taxon>eudicotyledons</taxon>
        <taxon>Gunneridae</taxon>
        <taxon>Pentapetalae</taxon>
        <taxon>rosids</taxon>
        <taxon>fabids</taxon>
        <taxon>Fagales</taxon>
        <taxon>Fagaceae</taxon>
        <taxon>Lithocarpus</taxon>
    </lineage>
</organism>
<keyword evidence="2" id="KW-0040">ANK repeat</keyword>
<feature type="repeat" description="ANK" evidence="2">
    <location>
        <begin position="96"/>
        <end position="128"/>
    </location>
</feature>
<dbReference type="InterPro" id="IPR009091">
    <property type="entry name" value="RCC1/BLIP-II"/>
</dbReference>
<sequence length="1097" mass="119709">MESLVSSHGQKQNFQTPGRKFLSSGPHKDLWLIVREGSLTDVDSALAILKKNGGNINSRNIFGLTPLHIATWRNHLPIIKRLLAAGADPDARDGESGWSSLHRALHFGHLAVASILLQFGASITLEDSKSRTPVDLLSGPVLQGVGNGLNSVATEVYSWGSGANYQLGTGNEHVQKLPCKVDSLHGSYIKLVSSAKFHSVAVSAQGEVYTWGFGRGGRLGHPDFDIHSGQAAVITPRQVTSGLGSRRVKAIAAAKHHTVVATEGGEVFTWGSNREGQLGYPSVDTQPTPRRVSSLRSKIFSVAAANKHTAVVSETGEVFTWGCNREGQLGYGTSNSASNYTPRVVEYLKGKVFSGVAAAKYHTVVLGADGEVYTWGHRLVTPRRVVIARNLKKVGTTSLKFHRMERLHVVAVAAGMVHSVALTDDGAIFYWVSSDPDLRCQQLYSLCGRNLVSISAGKYWIAAVTARGDVYMWDGKKGKDKLPVASRLHGVKRATSVSVGETHLLIVGSLYHPVYPPNVAENPQKLKLNVGDEPEEFDEDFMFNDLESINLLSTVQKDDSGHRPVPSLKSLCEKVAAECLVEPRNAIQLLEIADSLEANDLRKHCEDIAIRNLDYIFMVSTHAIASASLDILANLEKFLDLRSSEPWSHRRLPTPTATFPAIINSEEDDSECEIIRTRNNHTKKKTASKSDKDQRVDSFLQPKDSPLEGLCKKVRALRKKLQQIEMLQAKQSDGHHLDDQQIAKLETKSSLESSLAALGVPVDTPQEKSSSLVSPDGKGNKKAEVSRKQRRKSKQSMSQVETASSFCGTEVVSNPTMDFLDVGLSHISKNKVHKSSDQDYLGGIRAQEENVKCKGYVANQATKESPFCVHDSAVMPKSRNLLPTSSKKKNKKGGLSMFLSGALDDTAKDVAPTPPTLKSEGPAWGGAKISKERTSLRDIQDEQSKIKVNQPARSKDQVEHFSDSKSDGKILLSSFLPSTPIPVVSVRTSQPSDGETSTPPWAASGTPPHLSRPSLRDIQKQQQGKQQQSLSHSPKTKMTGFSVATGQDLPSDSAGLNRWFKPEVDTPSSIRSIQIEEKAMKDLKRFYSSVKIVKNQS</sequence>
<evidence type="ECO:0000256" key="3">
    <source>
        <dbReference type="PROSITE-ProRule" id="PRU00235"/>
    </source>
</evidence>
<comment type="caution">
    <text evidence="6">The sequence shown here is derived from an EMBL/GenBank/DDBJ whole genome shotgun (WGS) entry which is preliminary data.</text>
</comment>
<dbReference type="PROSITE" id="PS50012">
    <property type="entry name" value="RCC1_3"/>
    <property type="match status" value="5"/>
</dbReference>
<feature type="compositionally biased region" description="Basic residues" evidence="4">
    <location>
        <begin position="678"/>
        <end position="687"/>
    </location>
</feature>
<feature type="region of interest" description="Disordered" evidence="4">
    <location>
        <begin position="1"/>
        <end position="21"/>
    </location>
</feature>
<evidence type="ECO:0000256" key="2">
    <source>
        <dbReference type="PROSITE-ProRule" id="PRU00023"/>
    </source>
</evidence>
<dbReference type="InterPro" id="IPR036770">
    <property type="entry name" value="Ankyrin_rpt-contain_sf"/>
</dbReference>
<feature type="compositionally biased region" description="Basic and acidic residues" evidence="4">
    <location>
        <begin position="929"/>
        <end position="945"/>
    </location>
</feature>
<keyword evidence="1" id="KW-0677">Repeat</keyword>
<feature type="repeat" description="RCC1" evidence="3">
    <location>
        <begin position="265"/>
        <end position="315"/>
    </location>
</feature>
<accession>A0AAW2BPJ9</accession>
<dbReference type="PRINTS" id="PR00633">
    <property type="entry name" value="RCCNDNSATION"/>
</dbReference>
<feature type="compositionally biased region" description="Polar residues" evidence="4">
    <location>
        <begin position="795"/>
        <end position="805"/>
    </location>
</feature>
<feature type="region of interest" description="Disordered" evidence="4">
    <location>
        <begin position="982"/>
        <end position="1062"/>
    </location>
</feature>
<feature type="compositionally biased region" description="Basic and acidic residues" evidence="4">
    <location>
        <begin position="778"/>
        <end position="787"/>
    </location>
</feature>
<protein>
    <recommendedName>
        <fullName evidence="5">RCC1-like domain-containing protein</fullName>
    </recommendedName>
</protein>
<feature type="compositionally biased region" description="Polar residues" evidence="4">
    <location>
        <begin position="986"/>
        <end position="999"/>
    </location>
</feature>
<dbReference type="PANTHER" id="PTHR22872">
    <property type="entry name" value="BTK-BINDING PROTEIN-RELATED"/>
    <property type="match status" value="1"/>
</dbReference>